<dbReference type="Pfam" id="PF07540">
    <property type="entry name" value="NOC3p"/>
    <property type="match status" value="1"/>
</dbReference>
<feature type="compositionally biased region" description="Basic and acidic residues" evidence="6">
    <location>
        <begin position="63"/>
        <end position="82"/>
    </location>
</feature>
<evidence type="ECO:0000313" key="10">
    <source>
        <dbReference type="Proteomes" id="UP001642260"/>
    </source>
</evidence>
<feature type="compositionally biased region" description="Basic residues" evidence="6">
    <location>
        <begin position="140"/>
        <end position="153"/>
    </location>
</feature>
<evidence type="ECO:0000256" key="1">
    <source>
        <dbReference type="ARBA" id="ARBA00004604"/>
    </source>
</evidence>
<accession>A0ABC8JJ59</accession>
<feature type="compositionally biased region" description="Basic residues" evidence="6">
    <location>
        <begin position="819"/>
        <end position="833"/>
    </location>
</feature>
<evidence type="ECO:0000259" key="8">
    <source>
        <dbReference type="Pfam" id="PF07540"/>
    </source>
</evidence>
<feature type="region of interest" description="Disordered" evidence="6">
    <location>
        <begin position="397"/>
        <end position="432"/>
    </location>
</feature>
<sequence length="833" mass="94964">MGKSRRKEKKVIPPPQLPPDVGEEEIEFSDEDVEFVKENKEYARFVSRIDTTAINRQCVGEAKTKTVEDKYEEERSKKKVAEEEKESNEIQVDPVDVLPVKTLDGKLHYRTVTKRSKLAEAEPDEAEEDVLDDENVLNKSQRRAKAKKSKKEAKKQGKEVPKEIIEEEETPQAAVLAEVKEELSAEETFENKKNRLAELGMQLLSDPEAHIRSLKEMLDISKEENAKIVKLCLLSVLAVFKDIIPGYRIRLPTEKELEMKVSKEVKKTRFYESTLLKAYKSYLQKLVAFERQPVYSQVANRCICTLLDAKPHFNYRDNLLSAVVGNISSPDEVIRRLCCSTVRSLFLNEGKHGGELTVQAVRLIADQVKSHNCQLHPNSIEVFMSIRFDEDIGKRDREEANKKKFKKNDKRNNQEEQNQVQENERKKSKREMMSKIRDEVNADYKGVTYEPDAMERRKMQTVTLSAVFETYFRILRKTMYSIGESSTEEDDTTLNPGAFGPHPLLAPCLDGLAKFTQQLDLDYLGDLMNYLKKLASSSSLSTNLKKKKTKLLTVSERLRCCLVAFKVMRSNLNALNVDLQDFFVQLYNLILEYRPGRDSGEVLAESLKIMLCDDRHQDMQKAAAFVKRLATFALCFGCAESMSALVTLKNLLQRNVKCRNLLENDVGGGSVSGSIAKYQPYATDPNLSGAFASVLWELNLLTKHYHPAISTLAGTIANMNTSQNQTFLSAVTPQQAFADYSLANETFEPKSESRKLNTKRKRDSGGEEGKDVPELDMGELKKKLKENFTILRGIKEDERVRMELQFEKKKPTKKQSNLAKKKPTKSPKSKKKI</sequence>
<name>A0ABC8JJ59_ERUVS</name>
<feature type="domain" description="CCAAT-binding factor" evidence="7">
    <location>
        <begin position="558"/>
        <end position="713"/>
    </location>
</feature>
<comment type="caution">
    <text evidence="9">The sequence shown here is derived from an EMBL/GenBank/DDBJ whole genome shotgun (WGS) entry which is preliminary data.</text>
</comment>
<comment type="similarity">
    <text evidence="2 5">Belongs to the CBF/MAK21 family.</text>
</comment>
<feature type="compositionally biased region" description="Basic and acidic residues" evidence="6">
    <location>
        <begin position="763"/>
        <end position="778"/>
    </location>
</feature>
<feature type="region of interest" description="Disordered" evidence="6">
    <location>
        <begin position="63"/>
        <end position="91"/>
    </location>
</feature>
<evidence type="ECO:0000313" key="9">
    <source>
        <dbReference type="EMBL" id="CAH8330214.1"/>
    </source>
</evidence>
<dbReference type="SUPFAM" id="SSF48371">
    <property type="entry name" value="ARM repeat"/>
    <property type="match status" value="1"/>
</dbReference>
<dbReference type="Proteomes" id="UP001642260">
    <property type="component" value="Unassembled WGS sequence"/>
</dbReference>
<dbReference type="AlphaFoldDB" id="A0ABC8JJ59"/>
<feature type="region of interest" description="Disordered" evidence="6">
    <location>
        <begin position="119"/>
        <end position="166"/>
    </location>
</feature>
<dbReference type="Pfam" id="PF03914">
    <property type="entry name" value="CBF"/>
    <property type="match status" value="1"/>
</dbReference>
<feature type="compositionally biased region" description="Basic and acidic residues" evidence="6">
    <location>
        <begin position="422"/>
        <end position="432"/>
    </location>
</feature>
<dbReference type="InterPro" id="IPR016903">
    <property type="entry name" value="Nucleolar_cplx-assoc_3"/>
</dbReference>
<evidence type="ECO:0000256" key="6">
    <source>
        <dbReference type="SAM" id="MobiDB-lite"/>
    </source>
</evidence>
<proteinExistence type="inferred from homology"/>
<feature type="region of interest" description="Disordered" evidence="6">
    <location>
        <begin position="748"/>
        <end position="778"/>
    </location>
</feature>
<dbReference type="InterPro" id="IPR011501">
    <property type="entry name" value="Noc3_N"/>
</dbReference>
<dbReference type="PANTHER" id="PTHR14428:SF5">
    <property type="entry name" value="NUCLEOLAR COMPLEX PROTEIN 3 HOMOLOG"/>
    <property type="match status" value="1"/>
</dbReference>
<organism evidence="9 10">
    <name type="scientific">Eruca vesicaria subsp. sativa</name>
    <name type="common">Garden rocket</name>
    <name type="synonym">Eruca sativa</name>
    <dbReference type="NCBI Taxonomy" id="29727"/>
    <lineage>
        <taxon>Eukaryota</taxon>
        <taxon>Viridiplantae</taxon>
        <taxon>Streptophyta</taxon>
        <taxon>Embryophyta</taxon>
        <taxon>Tracheophyta</taxon>
        <taxon>Spermatophyta</taxon>
        <taxon>Magnoliopsida</taxon>
        <taxon>eudicotyledons</taxon>
        <taxon>Gunneridae</taxon>
        <taxon>Pentapetalae</taxon>
        <taxon>rosids</taxon>
        <taxon>malvids</taxon>
        <taxon>Brassicales</taxon>
        <taxon>Brassicaceae</taxon>
        <taxon>Brassiceae</taxon>
        <taxon>Eruca</taxon>
    </lineage>
</organism>
<evidence type="ECO:0000256" key="2">
    <source>
        <dbReference type="ARBA" id="ARBA00007797"/>
    </source>
</evidence>
<feature type="compositionally biased region" description="Acidic residues" evidence="6">
    <location>
        <begin position="121"/>
        <end position="135"/>
    </location>
</feature>
<feature type="compositionally biased region" description="Basic and acidic residues" evidence="6">
    <location>
        <begin position="154"/>
        <end position="164"/>
    </location>
</feature>
<evidence type="ECO:0000256" key="5">
    <source>
        <dbReference type="PIRNR" id="PIRNR028977"/>
    </source>
</evidence>
<feature type="region of interest" description="Disordered" evidence="6">
    <location>
        <begin position="800"/>
        <end position="833"/>
    </location>
</feature>
<keyword evidence="3" id="KW-0175">Coiled coil</keyword>
<dbReference type="PIRSF" id="PIRSF028977">
    <property type="entry name" value="Nucleolar_complex_p3"/>
    <property type="match status" value="1"/>
</dbReference>
<feature type="compositionally biased region" description="Basic and acidic residues" evidence="6">
    <location>
        <begin position="800"/>
        <end position="809"/>
    </location>
</feature>
<evidence type="ECO:0000256" key="3">
    <source>
        <dbReference type="ARBA" id="ARBA00023054"/>
    </source>
</evidence>
<keyword evidence="10" id="KW-1185">Reference proteome</keyword>
<feature type="region of interest" description="Disordered" evidence="6">
    <location>
        <begin position="1"/>
        <end position="26"/>
    </location>
</feature>
<evidence type="ECO:0000256" key="4">
    <source>
        <dbReference type="ARBA" id="ARBA00023242"/>
    </source>
</evidence>
<reference evidence="9 10" key="1">
    <citation type="submission" date="2022-03" db="EMBL/GenBank/DDBJ databases">
        <authorList>
            <person name="Macdonald S."/>
            <person name="Ahmed S."/>
            <person name="Newling K."/>
        </authorList>
    </citation>
    <scope>NUCLEOTIDE SEQUENCE [LARGE SCALE GENOMIC DNA]</scope>
</reference>
<comment type="subcellular location">
    <subcellularLocation>
        <location evidence="1 5">Nucleus</location>
        <location evidence="1 5">Nucleolus</location>
    </subcellularLocation>
</comment>
<keyword evidence="4" id="KW-0539">Nucleus</keyword>
<dbReference type="InterPro" id="IPR016024">
    <property type="entry name" value="ARM-type_fold"/>
</dbReference>
<dbReference type="PANTHER" id="PTHR14428">
    <property type="entry name" value="NUCLEOLAR COMPLEX PROTEIN 3"/>
    <property type="match status" value="1"/>
</dbReference>
<evidence type="ECO:0000259" key="7">
    <source>
        <dbReference type="Pfam" id="PF03914"/>
    </source>
</evidence>
<dbReference type="InterPro" id="IPR005612">
    <property type="entry name" value="CCAAT-binding_factor"/>
</dbReference>
<dbReference type="EMBL" id="CAKOAT010112932">
    <property type="protein sequence ID" value="CAH8330214.1"/>
    <property type="molecule type" value="Genomic_DNA"/>
</dbReference>
<gene>
    <name evidence="9" type="ORF">ERUC_LOCUS11894</name>
</gene>
<feature type="domain" description="Nucleolar complex-associated protein 3 N-terminal" evidence="8">
    <location>
        <begin position="192"/>
        <end position="282"/>
    </location>
</feature>
<dbReference type="GO" id="GO:0005730">
    <property type="term" value="C:nucleolus"/>
    <property type="evidence" value="ECO:0007669"/>
    <property type="project" value="UniProtKB-SubCell"/>
</dbReference>
<protein>
    <recommendedName>
        <fullName evidence="11">Nucleolar complex protein 3 homolog</fullName>
    </recommendedName>
</protein>
<evidence type="ECO:0008006" key="11">
    <source>
        <dbReference type="Google" id="ProtNLM"/>
    </source>
</evidence>